<dbReference type="Proteomes" id="UP001157126">
    <property type="component" value="Unassembled WGS sequence"/>
</dbReference>
<keyword evidence="3 9" id="KW-0698">rRNA processing</keyword>
<comment type="caution">
    <text evidence="10">The sequence shown here is derived from an EMBL/GenBank/DDBJ whole genome shotgun (WGS) entry which is preliminary data.</text>
</comment>
<keyword evidence="8 9" id="KW-0862">Zinc</keyword>
<keyword evidence="7 9" id="KW-0378">Hydrolase</keyword>
<feature type="binding site" evidence="9">
    <location>
        <position position="116"/>
    </location>
    <ligand>
        <name>Zn(2+)</name>
        <dbReference type="ChEBI" id="CHEBI:29105"/>
        <note>catalytic</note>
    </ligand>
</feature>
<sequence length="155" mass="17103">MSIEVLNESGLEVDTEELLDCARYVMTEMRVHPRAELCITCVDEAAMEVLHVKWMDLPGPTDVMSFPMDELRPGSEGGTSLEGVLGDVVVCPQVAERQAVGAGHTTAEELLLLVTHGILHLLGFDHAEPEEEKDMFERQRTLLLTYLAGRGRPST</sequence>
<keyword evidence="4 9" id="KW-0540">Nuclease</keyword>
<dbReference type="PANTHER" id="PTHR46986">
    <property type="entry name" value="ENDORIBONUCLEASE YBEY, CHLOROPLASTIC"/>
    <property type="match status" value="1"/>
</dbReference>
<feature type="binding site" evidence="9">
    <location>
        <position position="120"/>
    </location>
    <ligand>
        <name>Zn(2+)</name>
        <dbReference type="ChEBI" id="CHEBI:29105"/>
        <note>catalytic</note>
    </ligand>
</feature>
<reference evidence="11" key="1">
    <citation type="journal article" date="2019" name="Int. J. Syst. Evol. Microbiol.">
        <title>The Global Catalogue of Microorganisms (GCM) 10K type strain sequencing project: providing services to taxonomists for standard genome sequencing and annotation.</title>
        <authorList>
            <consortium name="The Broad Institute Genomics Platform"/>
            <consortium name="The Broad Institute Genome Sequencing Center for Infectious Disease"/>
            <person name="Wu L."/>
            <person name="Ma J."/>
        </authorList>
    </citation>
    <scope>NUCLEOTIDE SEQUENCE [LARGE SCALE GENOMIC DNA]</scope>
    <source>
        <strain evidence="11">NBRC 113072</strain>
    </source>
</reference>
<evidence type="ECO:0000256" key="4">
    <source>
        <dbReference type="ARBA" id="ARBA00022722"/>
    </source>
</evidence>
<dbReference type="EC" id="3.1.-.-" evidence="9"/>
<dbReference type="PROSITE" id="PS01306">
    <property type="entry name" value="UPF0054"/>
    <property type="match status" value="1"/>
</dbReference>
<comment type="cofactor">
    <cofactor evidence="9">
        <name>Zn(2+)</name>
        <dbReference type="ChEBI" id="CHEBI:29105"/>
    </cofactor>
    <text evidence="9">Binds 1 zinc ion.</text>
</comment>
<evidence type="ECO:0000256" key="6">
    <source>
        <dbReference type="ARBA" id="ARBA00022759"/>
    </source>
</evidence>
<dbReference type="HAMAP" id="MF_00009">
    <property type="entry name" value="Endoribonucl_YbeY"/>
    <property type="match status" value="1"/>
</dbReference>
<accession>A0ABQ6IQD4</accession>
<dbReference type="SUPFAM" id="SSF55486">
    <property type="entry name" value="Metalloproteases ('zincins'), catalytic domain"/>
    <property type="match status" value="1"/>
</dbReference>
<dbReference type="Pfam" id="PF02130">
    <property type="entry name" value="YbeY"/>
    <property type="match status" value="1"/>
</dbReference>
<keyword evidence="2 9" id="KW-0690">Ribosome biogenesis</keyword>
<evidence type="ECO:0000256" key="1">
    <source>
        <dbReference type="ARBA" id="ARBA00010875"/>
    </source>
</evidence>
<feature type="binding site" evidence="9">
    <location>
        <position position="126"/>
    </location>
    <ligand>
        <name>Zn(2+)</name>
        <dbReference type="ChEBI" id="CHEBI:29105"/>
        <note>catalytic</note>
    </ligand>
</feature>
<dbReference type="InterPro" id="IPR020549">
    <property type="entry name" value="YbeY_CS"/>
</dbReference>
<dbReference type="PANTHER" id="PTHR46986:SF1">
    <property type="entry name" value="ENDORIBONUCLEASE YBEY, CHLOROPLASTIC"/>
    <property type="match status" value="1"/>
</dbReference>
<keyword evidence="11" id="KW-1185">Reference proteome</keyword>
<gene>
    <name evidence="9 10" type="primary">ybeY</name>
    <name evidence="10" type="ORF">GCM10025883_13610</name>
</gene>
<comment type="subcellular location">
    <subcellularLocation>
        <location evidence="9">Cytoplasm</location>
    </subcellularLocation>
</comment>
<dbReference type="EMBL" id="BSUO01000001">
    <property type="protein sequence ID" value="GMA39316.1"/>
    <property type="molecule type" value="Genomic_DNA"/>
</dbReference>
<comment type="function">
    <text evidence="9">Single strand-specific metallo-endoribonuclease involved in late-stage 70S ribosome quality control and in maturation of the 3' terminus of the 16S rRNA.</text>
</comment>
<dbReference type="RefSeq" id="WP_284303254.1">
    <property type="nucleotide sequence ID" value="NZ_BSUO01000001.1"/>
</dbReference>
<keyword evidence="9" id="KW-0963">Cytoplasm</keyword>
<evidence type="ECO:0000256" key="7">
    <source>
        <dbReference type="ARBA" id="ARBA00022801"/>
    </source>
</evidence>
<evidence type="ECO:0000256" key="2">
    <source>
        <dbReference type="ARBA" id="ARBA00022517"/>
    </source>
</evidence>
<evidence type="ECO:0000256" key="8">
    <source>
        <dbReference type="ARBA" id="ARBA00022833"/>
    </source>
</evidence>
<dbReference type="InterPro" id="IPR002036">
    <property type="entry name" value="YbeY"/>
</dbReference>
<protein>
    <recommendedName>
        <fullName evidence="9">Endoribonuclease YbeY</fullName>
        <ecNumber evidence="9">3.1.-.-</ecNumber>
    </recommendedName>
</protein>
<dbReference type="Gene3D" id="3.40.390.30">
    <property type="entry name" value="Metalloproteases ('zincins'), catalytic domain"/>
    <property type="match status" value="1"/>
</dbReference>
<comment type="similarity">
    <text evidence="1 9">Belongs to the endoribonuclease YbeY family.</text>
</comment>
<evidence type="ECO:0000313" key="10">
    <source>
        <dbReference type="EMBL" id="GMA39316.1"/>
    </source>
</evidence>
<organism evidence="10 11">
    <name type="scientific">Mobilicoccus caccae</name>
    <dbReference type="NCBI Taxonomy" id="1859295"/>
    <lineage>
        <taxon>Bacteria</taxon>
        <taxon>Bacillati</taxon>
        <taxon>Actinomycetota</taxon>
        <taxon>Actinomycetes</taxon>
        <taxon>Micrococcales</taxon>
        <taxon>Dermatophilaceae</taxon>
        <taxon>Mobilicoccus</taxon>
    </lineage>
</organism>
<name>A0ABQ6IQD4_9MICO</name>
<evidence type="ECO:0000256" key="5">
    <source>
        <dbReference type="ARBA" id="ARBA00022723"/>
    </source>
</evidence>
<keyword evidence="6 9" id="KW-0255">Endonuclease</keyword>
<evidence type="ECO:0000256" key="9">
    <source>
        <dbReference type="HAMAP-Rule" id="MF_00009"/>
    </source>
</evidence>
<evidence type="ECO:0000313" key="11">
    <source>
        <dbReference type="Proteomes" id="UP001157126"/>
    </source>
</evidence>
<keyword evidence="5 9" id="KW-0479">Metal-binding</keyword>
<proteinExistence type="inferred from homology"/>
<evidence type="ECO:0000256" key="3">
    <source>
        <dbReference type="ARBA" id="ARBA00022552"/>
    </source>
</evidence>
<dbReference type="InterPro" id="IPR023091">
    <property type="entry name" value="MetalPrtase_cat_dom_sf_prd"/>
</dbReference>
<dbReference type="NCBIfam" id="TIGR00043">
    <property type="entry name" value="rRNA maturation RNase YbeY"/>
    <property type="match status" value="1"/>
</dbReference>